<reference evidence="7 8" key="1">
    <citation type="submission" date="2017-04" db="EMBL/GenBank/DDBJ databases">
        <authorList>
            <person name="Afonso C.L."/>
            <person name="Miller P.J."/>
            <person name="Scott M.A."/>
            <person name="Spackman E."/>
            <person name="Goraichik I."/>
            <person name="Dimitrov K.M."/>
            <person name="Suarez D.L."/>
            <person name="Swayne D.E."/>
        </authorList>
    </citation>
    <scope>NUCLEOTIDE SEQUENCE [LARGE SCALE GENOMIC DNA]</scope>
    <source>
        <strain evidence="7 8">N3/975</strain>
    </source>
</reference>
<evidence type="ECO:0000256" key="6">
    <source>
        <dbReference type="ARBA" id="ARBA00044538"/>
    </source>
</evidence>
<dbReference type="STRING" id="1313296.SAMN05661091_4563"/>
<dbReference type="PANTHER" id="PTHR39178:SF1">
    <property type="entry name" value="RIBOSOMAL-PROCESSING CYSTEINE PROTEASE PRP"/>
    <property type="match status" value="1"/>
</dbReference>
<dbReference type="GO" id="GO:0006508">
    <property type="term" value="P:proteolysis"/>
    <property type="evidence" value="ECO:0007669"/>
    <property type="project" value="UniProtKB-KW"/>
</dbReference>
<gene>
    <name evidence="7" type="ORF">SAMN05661091_4563</name>
</gene>
<evidence type="ECO:0000256" key="2">
    <source>
        <dbReference type="ARBA" id="ARBA00022670"/>
    </source>
</evidence>
<dbReference type="InterPro" id="IPR007422">
    <property type="entry name" value="Peptidase_Prp"/>
</dbReference>
<keyword evidence="4" id="KW-0788">Thiol protease</keyword>
<dbReference type="SUPFAM" id="SSF118010">
    <property type="entry name" value="TM1457-like"/>
    <property type="match status" value="1"/>
</dbReference>
<comment type="similarity">
    <text evidence="5">Belongs to the Prp family.</text>
</comment>
<organism evidence="7 8">
    <name type="scientific">Paenibacillus uliginis N3/975</name>
    <dbReference type="NCBI Taxonomy" id="1313296"/>
    <lineage>
        <taxon>Bacteria</taxon>
        <taxon>Bacillati</taxon>
        <taxon>Bacillota</taxon>
        <taxon>Bacilli</taxon>
        <taxon>Bacillales</taxon>
        <taxon>Paenibacillaceae</taxon>
        <taxon>Paenibacillus</taxon>
    </lineage>
</organism>
<evidence type="ECO:0000256" key="4">
    <source>
        <dbReference type="ARBA" id="ARBA00022807"/>
    </source>
</evidence>
<dbReference type="InterPro" id="IPR036764">
    <property type="entry name" value="Peptidase_Prp_sf"/>
</dbReference>
<dbReference type="RefSeq" id="WP_208915295.1">
    <property type="nucleotide sequence ID" value="NZ_LT840184.1"/>
</dbReference>
<dbReference type="EMBL" id="LT840184">
    <property type="protein sequence ID" value="SMF89201.1"/>
    <property type="molecule type" value="Genomic_DNA"/>
</dbReference>
<evidence type="ECO:0000313" key="8">
    <source>
        <dbReference type="Proteomes" id="UP000192940"/>
    </source>
</evidence>
<keyword evidence="3" id="KW-0378">Hydrolase</keyword>
<keyword evidence="2" id="KW-0645">Protease</keyword>
<dbReference type="GO" id="GO:0008234">
    <property type="term" value="F:cysteine-type peptidase activity"/>
    <property type="evidence" value="ECO:0007669"/>
    <property type="project" value="UniProtKB-KW"/>
</dbReference>
<sequence length="114" mass="12465">MITVQITRKENGRIHGFEVKGHAGYAPRGQDIVCAGVSSVTVGTVNSIEALTGTVMETKMKGGFLSGIVPPVEDESVSGQVQLLLESMVLMLRGIADSYREYIQIQEQNTKRRR</sequence>
<dbReference type="Proteomes" id="UP000192940">
    <property type="component" value="Chromosome I"/>
</dbReference>
<proteinExistence type="inferred from homology"/>
<dbReference type="CDD" id="cd16332">
    <property type="entry name" value="Prp-like"/>
    <property type="match status" value="1"/>
</dbReference>
<accession>A0A1X7HNZ2</accession>
<dbReference type="AlphaFoldDB" id="A0A1X7HNZ2"/>
<evidence type="ECO:0000256" key="1">
    <source>
        <dbReference type="ARBA" id="ARBA00022517"/>
    </source>
</evidence>
<dbReference type="GO" id="GO:0042254">
    <property type="term" value="P:ribosome biogenesis"/>
    <property type="evidence" value="ECO:0007669"/>
    <property type="project" value="UniProtKB-KW"/>
</dbReference>
<keyword evidence="8" id="KW-1185">Reference proteome</keyword>
<evidence type="ECO:0000313" key="7">
    <source>
        <dbReference type="EMBL" id="SMF89201.1"/>
    </source>
</evidence>
<dbReference type="Gene3D" id="3.30.70.1490">
    <property type="entry name" value="Cysteine protease Prp"/>
    <property type="match status" value="1"/>
</dbReference>
<keyword evidence="1" id="KW-0690">Ribosome biogenesis</keyword>
<name>A0A1X7HNZ2_9BACL</name>
<evidence type="ECO:0000256" key="5">
    <source>
        <dbReference type="ARBA" id="ARBA00044503"/>
    </source>
</evidence>
<dbReference type="Pfam" id="PF04327">
    <property type="entry name" value="Peptidase_Prp"/>
    <property type="match status" value="1"/>
</dbReference>
<evidence type="ECO:0000256" key="3">
    <source>
        <dbReference type="ARBA" id="ARBA00022801"/>
    </source>
</evidence>
<dbReference type="PANTHER" id="PTHR39178">
    <property type="entry name" value="HYPOTHETICAL RIBOSOME-ASSOCIATED PROTEIN"/>
    <property type="match status" value="1"/>
</dbReference>
<protein>
    <recommendedName>
        <fullName evidence="6">Ribosomal processing cysteine protease Prp</fullName>
    </recommendedName>
</protein>